<keyword evidence="2" id="KW-1185">Reference proteome</keyword>
<organism evidence="1 2">
    <name type="scientific">Actinophytocola oryzae</name>
    <dbReference type="NCBI Taxonomy" id="502181"/>
    <lineage>
        <taxon>Bacteria</taxon>
        <taxon>Bacillati</taxon>
        <taxon>Actinomycetota</taxon>
        <taxon>Actinomycetes</taxon>
        <taxon>Pseudonocardiales</taxon>
        <taxon>Pseudonocardiaceae</taxon>
    </lineage>
</organism>
<comment type="caution">
    <text evidence="1">The sequence shown here is derived from an EMBL/GenBank/DDBJ whole genome shotgun (WGS) entry which is preliminary data.</text>
</comment>
<sequence length="106" mass="12519">MTPEKLLAKIRQALPDADPLDVKRQLDEYTGPERLRVQLAIVKLTDEDRRDSPRHYVDSARQDYRDVLAWAESPQQLRPDWFSLSVTERAKVTKADRQQYARWLAR</sequence>
<dbReference type="RefSeq" id="WP_133909262.1">
    <property type="nucleotide sequence ID" value="NZ_SOCP01000032.1"/>
</dbReference>
<proteinExistence type="predicted"/>
<name>A0A4R7UQ04_9PSEU</name>
<evidence type="ECO:0000313" key="1">
    <source>
        <dbReference type="EMBL" id="TDV36064.1"/>
    </source>
</evidence>
<dbReference type="AlphaFoldDB" id="A0A4R7UQ04"/>
<protein>
    <submittedName>
        <fullName evidence="1">Uncharacterized protein</fullName>
    </submittedName>
</protein>
<reference evidence="1 2" key="1">
    <citation type="submission" date="2019-03" db="EMBL/GenBank/DDBJ databases">
        <title>Genomic Encyclopedia of Archaeal and Bacterial Type Strains, Phase II (KMG-II): from individual species to whole genera.</title>
        <authorList>
            <person name="Goeker M."/>
        </authorList>
    </citation>
    <scope>NUCLEOTIDE SEQUENCE [LARGE SCALE GENOMIC DNA]</scope>
    <source>
        <strain evidence="1 2">DSM 45499</strain>
    </source>
</reference>
<dbReference type="Proteomes" id="UP000294927">
    <property type="component" value="Unassembled WGS sequence"/>
</dbReference>
<gene>
    <name evidence="1" type="ORF">CLV71_13242</name>
</gene>
<evidence type="ECO:0000313" key="2">
    <source>
        <dbReference type="Proteomes" id="UP000294927"/>
    </source>
</evidence>
<accession>A0A4R7UQ04</accession>
<dbReference type="EMBL" id="SOCP01000032">
    <property type="protein sequence ID" value="TDV36064.1"/>
    <property type="molecule type" value="Genomic_DNA"/>
</dbReference>